<dbReference type="PROSITE" id="PS50994">
    <property type="entry name" value="INTEGRASE"/>
    <property type="match status" value="1"/>
</dbReference>
<dbReference type="FunFam" id="3.10.20.370:FF:000001">
    <property type="entry name" value="Retrovirus-related Pol polyprotein from transposon 17.6-like protein"/>
    <property type="match status" value="1"/>
</dbReference>
<keyword evidence="2" id="KW-0548">Nucleotidyltransferase</keyword>
<accession>A0A7D9DRI5</accession>
<dbReference type="InterPro" id="IPR041373">
    <property type="entry name" value="RT_RNaseH"/>
</dbReference>
<dbReference type="GO" id="GO:0015074">
    <property type="term" value="P:DNA integration"/>
    <property type="evidence" value="ECO:0007669"/>
    <property type="project" value="InterPro"/>
</dbReference>
<evidence type="ECO:0000313" key="8">
    <source>
        <dbReference type="EMBL" id="CAB3991885.1"/>
    </source>
</evidence>
<dbReference type="CDD" id="cd01647">
    <property type="entry name" value="RT_LTR"/>
    <property type="match status" value="1"/>
</dbReference>
<dbReference type="GO" id="GO:0004519">
    <property type="term" value="F:endonuclease activity"/>
    <property type="evidence" value="ECO:0007669"/>
    <property type="project" value="UniProtKB-KW"/>
</dbReference>
<keyword evidence="6" id="KW-0695">RNA-directed DNA polymerase</keyword>
<evidence type="ECO:0000256" key="6">
    <source>
        <dbReference type="ARBA" id="ARBA00022918"/>
    </source>
</evidence>
<feature type="compositionally biased region" description="Low complexity" evidence="7">
    <location>
        <begin position="1245"/>
        <end position="1257"/>
    </location>
</feature>
<reference evidence="8" key="1">
    <citation type="submission" date="2020-04" db="EMBL/GenBank/DDBJ databases">
        <authorList>
            <person name="Alioto T."/>
            <person name="Alioto T."/>
            <person name="Gomez Garrido J."/>
        </authorList>
    </citation>
    <scope>NUCLEOTIDE SEQUENCE</scope>
    <source>
        <strain evidence="8">A484AB</strain>
    </source>
</reference>
<dbReference type="Pfam" id="PF00665">
    <property type="entry name" value="rve"/>
    <property type="match status" value="1"/>
</dbReference>
<dbReference type="PANTHER" id="PTHR37984:SF15">
    <property type="entry name" value="INTEGRASE CATALYTIC DOMAIN-CONTAINING PROTEIN"/>
    <property type="match status" value="1"/>
</dbReference>
<keyword evidence="4" id="KW-0255">Endonuclease</keyword>
<dbReference type="EMBL" id="CACRXK020001936">
    <property type="protein sequence ID" value="CAB3991885.1"/>
    <property type="molecule type" value="Genomic_DNA"/>
</dbReference>
<dbReference type="CDD" id="cd09274">
    <property type="entry name" value="RNase_HI_RT_Ty3"/>
    <property type="match status" value="1"/>
</dbReference>
<proteinExistence type="predicted"/>
<keyword evidence="1" id="KW-0808">Transferase</keyword>
<dbReference type="SUPFAM" id="SSF56672">
    <property type="entry name" value="DNA/RNA polymerases"/>
    <property type="match status" value="1"/>
</dbReference>
<dbReference type="PROSITE" id="PS50878">
    <property type="entry name" value="RT_POL"/>
    <property type="match status" value="1"/>
</dbReference>
<dbReference type="InterPro" id="IPR000477">
    <property type="entry name" value="RT_dom"/>
</dbReference>
<dbReference type="GO" id="GO:0003964">
    <property type="term" value="F:RNA-directed DNA polymerase activity"/>
    <property type="evidence" value="ECO:0007669"/>
    <property type="project" value="UniProtKB-KW"/>
</dbReference>
<dbReference type="OrthoDB" id="4369127at2759"/>
<evidence type="ECO:0000256" key="3">
    <source>
        <dbReference type="ARBA" id="ARBA00022722"/>
    </source>
</evidence>
<dbReference type="GO" id="GO:0003676">
    <property type="term" value="F:nucleic acid binding"/>
    <property type="evidence" value="ECO:0007669"/>
    <property type="project" value="InterPro"/>
</dbReference>
<feature type="compositionally biased region" description="Low complexity" evidence="7">
    <location>
        <begin position="1269"/>
        <end position="1283"/>
    </location>
</feature>
<evidence type="ECO:0000256" key="1">
    <source>
        <dbReference type="ARBA" id="ARBA00022679"/>
    </source>
</evidence>
<dbReference type="Pfam" id="PF17921">
    <property type="entry name" value="Integrase_H2C2"/>
    <property type="match status" value="1"/>
</dbReference>
<dbReference type="Gene3D" id="1.10.340.70">
    <property type="match status" value="1"/>
</dbReference>
<dbReference type="Gene3D" id="3.10.10.10">
    <property type="entry name" value="HIV Type 1 Reverse Transcriptase, subunit A, domain 1"/>
    <property type="match status" value="1"/>
</dbReference>
<name>A0A7D9DRI5_PARCT</name>
<dbReference type="Proteomes" id="UP001152795">
    <property type="component" value="Unassembled WGS sequence"/>
</dbReference>
<keyword evidence="9" id="KW-1185">Reference proteome</keyword>
<comment type="caution">
    <text evidence="8">The sequence shown here is derived from an EMBL/GenBank/DDBJ whole genome shotgun (WGS) entry which is preliminary data.</text>
</comment>
<dbReference type="Pfam" id="PF00078">
    <property type="entry name" value="RVT_1"/>
    <property type="match status" value="1"/>
</dbReference>
<gene>
    <name evidence="8" type="ORF">PACLA_8A062586</name>
</gene>
<evidence type="ECO:0000256" key="4">
    <source>
        <dbReference type="ARBA" id="ARBA00022759"/>
    </source>
</evidence>
<dbReference type="InterPro" id="IPR043128">
    <property type="entry name" value="Rev_trsase/Diguanyl_cyclase"/>
</dbReference>
<dbReference type="SUPFAM" id="SSF53098">
    <property type="entry name" value="Ribonuclease H-like"/>
    <property type="match status" value="1"/>
</dbReference>
<evidence type="ECO:0000256" key="7">
    <source>
        <dbReference type="SAM" id="MobiDB-lite"/>
    </source>
</evidence>
<feature type="region of interest" description="Disordered" evidence="7">
    <location>
        <begin position="1195"/>
        <end position="1215"/>
    </location>
</feature>
<dbReference type="InterPro" id="IPR050951">
    <property type="entry name" value="Retrovirus_Pol_polyprotein"/>
</dbReference>
<dbReference type="GO" id="GO:0016787">
    <property type="term" value="F:hydrolase activity"/>
    <property type="evidence" value="ECO:0007669"/>
    <property type="project" value="UniProtKB-KW"/>
</dbReference>
<dbReference type="FunFam" id="1.10.340.70:FF:000001">
    <property type="entry name" value="Retrovirus-related Pol polyprotein from transposon gypsy-like Protein"/>
    <property type="match status" value="1"/>
</dbReference>
<evidence type="ECO:0000313" key="9">
    <source>
        <dbReference type="Proteomes" id="UP001152795"/>
    </source>
</evidence>
<evidence type="ECO:0000256" key="2">
    <source>
        <dbReference type="ARBA" id="ARBA00022695"/>
    </source>
</evidence>
<dbReference type="InterPro" id="IPR012337">
    <property type="entry name" value="RNaseH-like_sf"/>
</dbReference>
<dbReference type="InterPro" id="IPR043502">
    <property type="entry name" value="DNA/RNA_pol_sf"/>
</dbReference>
<feature type="region of interest" description="Disordered" evidence="7">
    <location>
        <begin position="1245"/>
        <end position="1300"/>
    </location>
</feature>
<dbReference type="InterPro" id="IPR036397">
    <property type="entry name" value="RNaseH_sf"/>
</dbReference>
<dbReference type="FunFam" id="3.30.420.10:FF:000032">
    <property type="entry name" value="Retrovirus-related Pol polyprotein from transposon 297-like Protein"/>
    <property type="match status" value="1"/>
</dbReference>
<sequence>MVPFLVTNDSLVYPILGYNVIEELIKPMNTSDIQSAHIATVQSSFQGFDEKVLLELVRLIQTARANELCTIKSPKKDFVIPAKKTFKVNCRANTGQVEETTLVLFEPDELTPWPDGLSVHETVTTVKQGSTSQVKIDVTNTTNHDIVVHKHTVLGSLQLIKSITRVDVKLAEKSSKEKERTVTATQSQVNAMAKETRERDNTNDDQFLPEVDLSGLTERQRQVVTNMLKDECHSFARNDEDIGYIKDLELEINLTTNEPVQKNYVSVPRPLYPEVKQYIEDLLNNEFIRESKSAYSSPVVCIRKKDGTLRLCVDYRELNRKTVPDRHPIPRVQETLDSLGGNAWFSVLDQGKAYHQGFEKPSCRPLTAFVTPWGLYEWVRIPIGLMNAPASFRRFMEQCLGALRDEITIPYLDDVIVFSRTFDEHVEHLRTVLRRLREHGVKLKQRKCKLFKREVTFLGRIVSKDGYKMDPENINAVASLKNGTPHTIGDLRKMLGLLSYYRRYVPNFARKAKPLYDLVTQAATTDPCHDQEKGNKNNRKKGQVPSSFKIAWAEIHQTVFEKLIDHLITPPVMAYPDYQKPYIVHTDASKDGLGAVLYQEQEETMRVIAYASRSVTNAEKNYHLHAGKLEFLALKWAITDHFRDYLYYAPEFTVYTDNNPLTYVLTSARLNATGLRWIGELADFKFNIRYRPGKLNGDADALSRMPMNIDDYMKTCSEEVNRDAFQATVCGAKVQVEQFQTPLLFPPEITRADVSLNQASINLKTAQNDDAYIDRVITLKIANTYLSPHERKQESHTVQQLLREWNKLKVGTDGVLYRLAGTVRQVVLPGRLRQQVYKELHEEMGHLGSERVIDLARERFFWPHMKQDITHFVTKVCHCLRSRKPVRNQRELLHPIVTTAPFQMVSIDYLHLETSVGGYQYILVVMDHFTRYAQAYATRDKSAKTAADKLYNDFILRYGFPERIHHDQGAEFENKLFFNLEKVSGIKHSRTTPYHPEGNGQVERFNRTLLSMLRSLPEKYKSRWRDHLQKVVHAFNCTRNDATGYSPFLLLFGRPPRLPIDLMYGLKPPPGHSTYPEYVKKWRESMSEAYQLASEKAEKNATSGKVQYDKKAKSTSLQPGDRVLIRNVKERGGPGKLRSYWEDKVYKIVRQKSNEIPVYEVIPESGGEKTRVLHRNMLFPCTYLPVENPIVKPAQLKKKKKSEKEKQVTQDYLTDSEDEFEIATFAPELTRTDPEDEFVPVSVENEAQQSVEEAVQEGATPEELAEESQAATGTTVAAEAETQVDSHPVSSQRVRRPPTRLGYGNLGQPTEHWTSINAVHAPATNNMYLHQYPVLPTPPIPFFPPILPMSLPVFPLYWSSWQGPIMPSNIWC</sequence>
<dbReference type="PANTHER" id="PTHR37984">
    <property type="entry name" value="PROTEIN CBG26694"/>
    <property type="match status" value="1"/>
</dbReference>
<dbReference type="InterPro" id="IPR041588">
    <property type="entry name" value="Integrase_H2C2"/>
</dbReference>
<keyword evidence="3" id="KW-0540">Nuclease</keyword>
<dbReference type="Gene3D" id="3.30.420.10">
    <property type="entry name" value="Ribonuclease H-like superfamily/Ribonuclease H"/>
    <property type="match status" value="1"/>
</dbReference>
<dbReference type="Gene3D" id="3.30.70.270">
    <property type="match status" value="2"/>
</dbReference>
<evidence type="ECO:0000256" key="5">
    <source>
        <dbReference type="ARBA" id="ARBA00022801"/>
    </source>
</evidence>
<dbReference type="InterPro" id="IPR001584">
    <property type="entry name" value="Integrase_cat-core"/>
</dbReference>
<organism evidence="8 9">
    <name type="scientific">Paramuricea clavata</name>
    <name type="common">Red gorgonian</name>
    <name type="synonym">Violescent sea-whip</name>
    <dbReference type="NCBI Taxonomy" id="317549"/>
    <lineage>
        <taxon>Eukaryota</taxon>
        <taxon>Metazoa</taxon>
        <taxon>Cnidaria</taxon>
        <taxon>Anthozoa</taxon>
        <taxon>Octocorallia</taxon>
        <taxon>Malacalcyonacea</taxon>
        <taxon>Plexauridae</taxon>
        <taxon>Paramuricea</taxon>
    </lineage>
</organism>
<protein>
    <submittedName>
        <fullName evidence="8">Retrovirus-related Pol poly from transposon</fullName>
    </submittedName>
</protein>
<feature type="region of interest" description="Disordered" evidence="7">
    <location>
        <begin position="179"/>
        <end position="208"/>
    </location>
</feature>
<dbReference type="Pfam" id="PF17917">
    <property type="entry name" value="RT_RNaseH"/>
    <property type="match status" value="1"/>
</dbReference>
<keyword evidence="5" id="KW-0378">Hydrolase</keyword>